<accession>A0A9D2T7A5</accession>
<reference evidence="1" key="2">
    <citation type="submission" date="2021-04" db="EMBL/GenBank/DDBJ databases">
        <authorList>
            <person name="Gilroy R."/>
        </authorList>
    </citation>
    <scope>NUCLEOTIDE SEQUENCE</scope>
    <source>
        <strain evidence="1">CHK183-5548</strain>
    </source>
</reference>
<reference evidence="1" key="1">
    <citation type="journal article" date="2021" name="PeerJ">
        <title>Extensive microbial diversity within the chicken gut microbiome revealed by metagenomics and culture.</title>
        <authorList>
            <person name="Gilroy R."/>
            <person name="Ravi A."/>
            <person name="Getino M."/>
            <person name="Pursley I."/>
            <person name="Horton D.L."/>
            <person name="Alikhan N.F."/>
            <person name="Baker D."/>
            <person name="Gharbi K."/>
            <person name="Hall N."/>
            <person name="Watson M."/>
            <person name="Adriaenssens E.M."/>
            <person name="Foster-Nyarko E."/>
            <person name="Jarju S."/>
            <person name="Secka A."/>
            <person name="Antonio M."/>
            <person name="Oren A."/>
            <person name="Chaudhuri R.R."/>
            <person name="La Ragione R."/>
            <person name="Hildebrand F."/>
            <person name="Pallen M.J."/>
        </authorList>
    </citation>
    <scope>NUCLEOTIDE SEQUENCE</scope>
    <source>
        <strain evidence="1">CHK183-5548</strain>
    </source>
</reference>
<sequence>MAWQEPKTDWQASDFFNIQDYNRIKGNLNEIRTQALTLWPDFPFEEMGVDKTYQDYGFYADEINRFEENVDHICSGTFPFPVGEKQTFYENQPFIGWEELNRIEEACRLMYSNILSRINGRKRLAFLLNGGDF</sequence>
<protein>
    <submittedName>
        <fullName evidence="1">Uncharacterized protein</fullName>
    </submittedName>
</protein>
<evidence type="ECO:0000313" key="1">
    <source>
        <dbReference type="EMBL" id="HJC48016.1"/>
    </source>
</evidence>
<name>A0A9D2T7A5_9FIRM</name>
<dbReference type="Proteomes" id="UP000823883">
    <property type="component" value="Unassembled WGS sequence"/>
</dbReference>
<organism evidence="1 2">
    <name type="scientific">Candidatus Lachnoclostridium pullistercoris</name>
    <dbReference type="NCBI Taxonomy" id="2838632"/>
    <lineage>
        <taxon>Bacteria</taxon>
        <taxon>Bacillati</taxon>
        <taxon>Bacillota</taxon>
        <taxon>Clostridia</taxon>
        <taxon>Lachnospirales</taxon>
        <taxon>Lachnospiraceae</taxon>
    </lineage>
</organism>
<gene>
    <name evidence="1" type="ORF">IAA04_08185</name>
</gene>
<comment type="caution">
    <text evidence="1">The sequence shown here is derived from an EMBL/GenBank/DDBJ whole genome shotgun (WGS) entry which is preliminary data.</text>
</comment>
<proteinExistence type="predicted"/>
<dbReference type="EMBL" id="DWWL01000051">
    <property type="protein sequence ID" value="HJC48016.1"/>
    <property type="molecule type" value="Genomic_DNA"/>
</dbReference>
<dbReference type="AlphaFoldDB" id="A0A9D2T7A5"/>
<evidence type="ECO:0000313" key="2">
    <source>
        <dbReference type="Proteomes" id="UP000823883"/>
    </source>
</evidence>